<dbReference type="GO" id="GO:0043420">
    <property type="term" value="P:anthranilate metabolic process"/>
    <property type="evidence" value="ECO:0007669"/>
    <property type="project" value="TreeGrafter"/>
</dbReference>
<keyword evidence="8" id="KW-1185">Reference proteome</keyword>
<feature type="modified residue" description="N6-(pyridoxal phosphate)lysine" evidence="4">
    <location>
        <position position="235"/>
    </location>
</feature>
<comment type="subunit">
    <text evidence="4 6">Homodimer.</text>
</comment>
<comment type="pathway">
    <text evidence="4 6">Amino-acid degradation; L-kynurenine degradation; L-alanine and anthranilate from L-kynurenine: step 1/1.</text>
</comment>
<dbReference type="RefSeq" id="WP_076758072.1">
    <property type="nucleotide sequence ID" value="NZ_FTPL01000002.1"/>
</dbReference>
<dbReference type="GO" id="GO:0030429">
    <property type="term" value="F:kynureninase activity"/>
    <property type="evidence" value="ECO:0007669"/>
    <property type="project" value="UniProtKB-UniRule"/>
</dbReference>
<proteinExistence type="inferred from homology"/>
<evidence type="ECO:0000256" key="1">
    <source>
        <dbReference type="ARBA" id="ARBA00022642"/>
    </source>
</evidence>
<evidence type="ECO:0000256" key="5">
    <source>
        <dbReference type="NCBIfam" id="TIGR01814"/>
    </source>
</evidence>
<gene>
    <name evidence="4" type="primary">kynU</name>
    <name evidence="7" type="ORF">SAMN05428946_1722</name>
</gene>
<comment type="function">
    <text evidence="4 6">Catalyzes the cleavage of L-kynurenine (L-Kyn) and L-3-hydroxykynurenine (L-3OHKyn) into anthranilic acid (AA) and 3-hydroxyanthranilic acid (3-OHAA), respectively.</text>
</comment>
<comment type="catalytic activity">
    <reaction evidence="4 6">
        <text>L-kynurenine + H2O = anthranilate + L-alanine + H(+)</text>
        <dbReference type="Rhea" id="RHEA:16813"/>
        <dbReference type="ChEBI" id="CHEBI:15377"/>
        <dbReference type="ChEBI" id="CHEBI:15378"/>
        <dbReference type="ChEBI" id="CHEBI:16567"/>
        <dbReference type="ChEBI" id="CHEBI:57959"/>
        <dbReference type="ChEBI" id="CHEBI:57972"/>
        <dbReference type="EC" id="3.7.1.3"/>
    </reaction>
</comment>
<dbReference type="GO" id="GO:0009435">
    <property type="term" value="P:NAD+ biosynthetic process"/>
    <property type="evidence" value="ECO:0007669"/>
    <property type="project" value="UniProtKB-UniRule"/>
</dbReference>
<dbReference type="Pfam" id="PF22580">
    <property type="entry name" value="KYNU_C"/>
    <property type="match status" value="1"/>
</dbReference>
<keyword evidence="2 4" id="KW-0378">Hydrolase</keyword>
<feature type="binding site" evidence="4">
    <location>
        <position position="100"/>
    </location>
    <ligand>
        <name>pyridoxal 5'-phosphate</name>
        <dbReference type="ChEBI" id="CHEBI:597326"/>
    </ligand>
</feature>
<dbReference type="Gene3D" id="3.40.640.10">
    <property type="entry name" value="Type I PLP-dependent aspartate aminotransferase-like (Major domain)"/>
    <property type="match status" value="1"/>
</dbReference>
<feature type="binding site" evidence="4">
    <location>
        <position position="212"/>
    </location>
    <ligand>
        <name>pyridoxal 5'-phosphate</name>
        <dbReference type="ChEBI" id="CHEBI:597326"/>
    </ligand>
</feature>
<dbReference type="UniPathway" id="UPA00253">
    <property type="reaction ID" value="UER00329"/>
</dbReference>
<evidence type="ECO:0000256" key="2">
    <source>
        <dbReference type="ARBA" id="ARBA00022801"/>
    </source>
</evidence>
<feature type="binding site" evidence="4">
    <location>
        <position position="209"/>
    </location>
    <ligand>
        <name>pyridoxal 5'-phosphate</name>
        <dbReference type="ChEBI" id="CHEBI:597326"/>
    </ligand>
</feature>
<dbReference type="EC" id="3.7.1.3" evidence="4 5"/>
<dbReference type="InterPro" id="IPR015422">
    <property type="entry name" value="PyrdxlP-dep_Trfase_small"/>
</dbReference>
<dbReference type="PANTHER" id="PTHR14084">
    <property type="entry name" value="KYNURENINASE"/>
    <property type="match status" value="1"/>
</dbReference>
<organism evidence="7 8">
    <name type="scientific">Edaphobacillus lindanitolerans</name>
    <dbReference type="NCBI Taxonomy" id="550447"/>
    <lineage>
        <taxon>Bacteria</taxon>
        <taxon>Bacillati</taxon>
        <taxon>Bacillota</taxon>
        <taxon>Bacilli</taxon>
        <taxon>Bacillales</taxon>
        <taxon>Bacillaceae</taxon>
        <taxon>Edaphobacillus</taxon>
    </lineage>
</organism>
<feature type="binding site" evidence="4">
    <location>
        <position position="263"/>
    </location>
    <ligand>
        <name>pyridoxal 5'-phosphate</name>
        <dbReference type="ChEBI" id="CHEBI:597326"/>
    </ligand>
</feature>
<dbReference type="Proteomes" id="UP000187550">
    <property type="component" value="Unassembled WGS sequence"/>
</dbReference>
<dbReference type="GO" id="GO:0019805">
    <property type="term" value="P:quinolinate biosynthetic process"/>
    <property type="evidence" value="ECO:0007669"/>
    <property type="project" value="UniProtKB-UniRule"/>
</dbReference>
<evidence type="ECO:0000256" key="4">
    <source>
        <dbReference type="HAMAP-Rule" id="MF_01970"/>
    </source>
</evidence>
<feature type="binding site" evidence="4">
    <location>
        <position position="291"/>
    </location>
    <ligand>
        <name>pyridoxal 5'-phosphate</name>
        <dbReference type="ChEBI" id="CHEBI:597326"/>
    </ligand>
</feature>
<feature type="binding site" evidence="4">
    <location>
        <position position="101"/>
    </location>
    <ligand>
        <name>pyridoxal 5'-phosphate</name>
        <dbReference type="ChEBI" id="CHEBI:597326"/>
    </ligand>
</feature>
<name>A0A1U7PQT3_9BACI</name>
<dbReference type="PIRSF" id="PIRSF038800">
    <property type="entry name" value="KYNU"/>
    <property type="match status" value="1"/>
</dbReference>
<protein>
    <recommendedName>
        <fullName evidence="4 5">Kynureninase</fullName>
        <ecNumber evidence="4 5">3.7.1.3</ecNumber>
    </recommendedName>
    <alternativeName>
        <fullName evidence="4">L-kynurenine hydrolase</fullName>
    </alternativeName>
</protein>
<sequence>MKLSSKDYAAAQDVADELAGFRDEFYIQPESIYLDGNSLGLLSKRAEASLLDLLGSWKQLGIDGWTEGKNPWYYMAGRLGEKMAPLVGAEPEEVMVTGSTTANLHQMLATFYRPEGSRTKILADELNFPSDLYAIKSQIKLRGLDPQEHLVSVKSRDGHTLSEDDIITAMTGEVAVAVLPGVLYRSGQILDMERLTAAAHERGILIGFDLCHSIGSVPHALHDWNTDFAFWCTYKHLNGGPGSSGGLFVNRRLFGTEPGLAGWFGSDKEKQFDMDHVMTPAGDAAAYQVGTPNILSAAPVIGSLELFEEAGIGRIREKSLRLTDYLIGLVGELLTGYGFSIASPAGHAQRGGHVYLEHDEAARICRALKEEGVIPDFRAPKGIRLAPVALYNSFEEVRRAMLILRDIMKEERYTKFENRRGIIA</sequence>
<dbReference type="InterPro" id="IPR015424">
    <property type="entry name" value="PyrdxlP-dep_Trfase"/>
</dbReference>
<dbReference type="GO" id="GO:0005737">
    <property type="term" value="C:cytoplasm"/>
    <property type="evidence" value="ECO:0007669"/>
    <property type="project" value="UniProtKB-UniRule"/>
</dbReference>
<comment type="caution">
    <text evidence="4">Lacks conserved residue(s) required for the propagation of feature annotation.</text>
</comment>
<comment type="cofactor">
    <cofactor evidence="4 6">
        <name>pyridoxal 5'-phosphate</name>
        <dbReference type="ChEBI" id="CHEBI:597326"/>
    </cofactor>
</comment>
<keyword evidence="3 4" id="KW-0663">Pyridoxal phosphate</keyword>
<comment type="similarity">
    <text evidence="4 6">Belongs to the kynureninase family.</text>
</comment>
<dbReference type="GO" id="GO:0097053">
    <property type="term" value="P:L-kynurenine catabolic process"/>
    <property type="evidence" value="ECO:0007669"/>
    <property type="project" value="UniProtKB-UniRule"/>
</dbReference>
<dbReference type="GO" id="GO:0030170">
    <property type="term" value="F:pyridoxal phosphate binding"/>
    <property type="evidence" value="ECO:0007669"/>
    <property type="project" value="UniProtKB-UniRule"/>
</dbReference>
<dbReference type="GO" id="GO:0019441">
    <property type="term" value="P:L-tryptophan catabolic process to kynurenine"/>
    <property type="evidence" value="ECO:0007669"/>
    <property type="project" value="TreeGrafter"/>
</dbReference>
<dbReference type="InterPro" id="IPR015421">
    <property type="entry name" value="PyrdxlP-dep_Trfase_major"/>
</dbReference>
<dbReference type="AlphaFoldDB" id="A0A1U7PQT3"/>
<comment type="catalytic activity">
    <reaction evidence="6">
        <text>3-hydroxy-L-kynurenine + H2O = 3-hydroxyanthranilate + L-alanine + H(+)</text>
        <dbReference type="Rhea" id="RHEA:25143"/>
        <dbReference type="ChEBI" id="CHEBI:15377"/>
        <dbReference type="ChEBI" id="CHEBI:15378"/>
        <dbReference type="ChEBI" id="CHEBI:36559"/>
        <dbReference type="ChEBI" id="CHEBI:57972"/>
        <dbReference type="ChEBI" id="CHEBI:58125"/>
        <dbReference type="EC" id="3.7.1.3"/>
    </reaction>
</comment>
<dbReference type="UniPathway" id="UPA00334">
    <property type="reaction ID" value="UER00455"/>
</dbReference>
<dbReference type="PANTHER" id="PTHR14084:SF0">
    <property type="entry name" value="KYNURENINASE"/>
    <property type="match status" value="1"/>
</dbReference>
<keyword evidence="1 4" id="KW-0662">Pyridine nucleotide biosynthesis</keyword>
<dbReference type="STRING" id="550447.SAMN05428946_1722"/>
<feature type="binding site" evidence="4">
    <location>
        <begin position="128"/>
        <end position="131"/>
    </location>
    <ligand>
        <name>pyridoxal 5'-phosphate</name>
        <dbReference type="ChEBI" id="CHEBI:597326"/>
    </ligand>
</feature>
<dbReference type="OrthoDB" id="9812626at2"/>
<dbReference type="Gene3D" id="3.90.1150.10">
    <property type="entry name" value="Aspartate Aminotransferase, domain 1"/>
    <property type="match status" value="1"/>
</dbReference>
<comment type="pathway">
    <text evidence="4 6">Cofactor biosynthesis; NAD(+) biosynthesis; quinolinate from L-kynurenine: step 2/3.</text>
</comment>
<evidence type="ECO:0000256" key="6">
    <source>
        <dbReference type="PIRNR" id="PIRNR038800"/>
    </source>
</evidence>
<evidence type="ECO:0000313" key="8">
    <source>
        <dbReference type="Proteomes" id="UP000187550"/>
    </source>
</evidence>
<dbReference type="HAMAP" id="MF_01970">
    <property type="entry name" value="Kynureninase"/>
    <property type="match status" value="1"/>
</dbReference>
<dbReference type="NCBIfam" id="TIGR01814">
    <property type="entry name" value="kynureninase"/>
    <property type="match status" value="1"/>
</dbReference>
<feature type="binding site" evidence="4">
    <location>
        <position position="234"/>
    </location>
    <ligand>
        <name>pyridoxal 5'-phosphate</name>
        <dbReference type="ChEBI" id="CHEBI:597326"/>
    </ligand>
</feature>
<accession>A0A1U7PQT3</accession>
<dbReference type="SUPFAM" id="SSF53383">
    <property type="entry name" value="PLP-dependent transferases"/>
    <property type="match status" value="1"/>
</dbReference>
<dbReference type="InterPro" id="IPR010111">
    <property type="entry name" value="Kynureninase"/>
</dbReference>
<reference evidence="8" key="1">
    <citation type="submission" date="2017-01" db="EMBL/GenBank/DDBJ databases">
        <authorList>
            <person name="Varghese N."/>
            <person name="Submissions S."/>
        </authorList>
    </citation>
    <scope>NUCLEOTIDE SEQUENCE [LARGE SCALE GENOMIC DNA]</scope>
    <source>
        <strain evidence="8">MNA4</strain>
    </source>
</reference>
<evidence type="ECO:0000313" key="7">
    <source>
        <dbReference type="EMBL" id="SIT84436.1"/>
    </source>
</evidence>
<dbReference type="EMBL" id="FTPL01000002">
    <property type="protein sequence ID" value="SIT84436.1"/>
    <property type="molecule type" value="Genomic_DNA"/>
</dbReference>
<evidence type="ECO:0000256" key="3">
    <source>
        <dbReference type="ARBA" id="ARBA00022898"/>
    </source>
</evidence>